<evidence type="ECO:0000313" key="8">
    <source>
        <dbReference type="Proteomes" id="UP000306602"/>
    </source>
</evidence>
<dbReference type="AlphaFoldDB" id="A0A4S4NBF1"/>
<keyword evidence="3" id="KW-0997">Cell inner membrane</keyword>
<accession>A0A4S4NBF1</accession>
<organism evidence="7 8">
    <name type="scientific">Aliishimia ponticola</name>
    <dbReference type="NCBI Taxonomy" id="2499833"/>
    <lineage>
        <taxon>Bacteria</taxon>
        <taxon>Pseudomonadati</taxon>
        <taxon>Pseudomonadota</taxon>
        <taxon>Alphaproteobacteria</taxon>
        <taxon>Rhodobacterales</taxon>
        <taxon>Paracoccaceae</taxon>
        <taxon>Aliishimia</taxon>
    </lineage>
</organism>
<comment type="caution">
    <text evidence="7">The sequence shown here is derived from an EMBL/GenBank/DDBJ whole genome shotgun (WGS) entry which is preliminary data.</text>
</comment>
<gene>
    <name evidence="7" type="ORF">E4Z66_07240</name>
</gene>
<dbReference type="RefSeq" id="WP_136462334.1">
    <property type="nucleotide sequence ID" value="NZ_SRKY01000002.1"/>
</dbReference>
<proteinExistence type="predicted"/>
<name>A0A4S4NBF1_9RHOB</name>
<evidence type="ECO:0000256" key="1">
    <source>
        <dbReference type="ARBA" id="ARBA00004533"/>
    </source>
</evidence>
<reference evidence="7 8" key="1">
    <citation type="submission" date="2019-04" db="EMBL/GenBank/DDBJ databases">
        <title>Shimia ponticola sp. nov., isolated from seawater.</title>
        <authorList>
            <person name="Kim Y.-O."/>
            <person name="Yoon J.-H."/>
        </authorList>
    </citation>
    <scope>NUCLEOTIDE SEQUENCE [LARGE SCALE GENOMIC DNA]</scope>
    <source>
        <strain evidence="7 8">MYP11</strain>
    </source>
</reference>
<dbReference type="GO" id="GO:0009247">
    <property type="term" value="P:glycolipid biosynthetic process"/>
    <property type="evidence" value="ECO:0007669"/>
    <property type="project" value="UniProtKB-ARBA"/>
</dbReference>
<protein>
    <submittedName>
        <fullName evidence="7">Lauroyl acyltransferase</fullName>
    </submittedName>
</protein>
<keyword evidence="5" id="KW-0472">Membrane</keyword>
<dbReference type="InterPro" id="IPR004960">
    <property type="entry name" value="LipA_acyltrans"/>
</dbReference>
<comment type="subcellular location">
    <subcellularLocation>
        <location evidence="1">Cell inner membrane</location>
    </subcellularLocation>
</comment>
<evidence type="ECO:0000256" key="3">
    <source>
        <dbReference type="ARBA" id="ARBA00022519"/>
    </source>
</evidence>
<evidence type="ECO:0000256" key="4">
    <source>
        <dbReference type="ARBA" id="ARBA00022679"/>
    </source>
</evidence>
<dbReference type="Proteomes" id="UP000306602">
    <property type="component" value="Unassembled WGS sequence"/>
</dbReference>
<dbReference type="OrthoDB" id="9801955at2"/>
<evidence type="ECO:0000256" key="6">
    <source>
        <dbReference type="ARBA" id="ARBA00023315"/>
    </source>
</evidence>
<dbReference type="CDD" id="cd07984">
    <property type="entry name" value="LPLAT_LABLAT-like"/>
    <property type="match status" value="1"/>
</dbReference>
<keyword evidence="8" id="KW-1185">Reference proteome</keyword>
<dbReference type="PANTHER" id="PTHR30606:SF10">
    <property type="entry name" value="PHOSPHATIDYLINOSITOL MANNOSIDE ACYLTRANSFERASE"/>
    <property type="match status" value="1"/>
</dbReference>
<dbReference type="PANTHER" id="PTHR30606">
    <property type="entry name" value="LIPID A BIOSYNTHESIS LAUROYL ACYLTRANSFERASE"/>
    <property type="match status" value="1"/>
</dbReference>
<evidence type="ECO:0000313" key="7">
    <source>
        <dbReference type="EMBL" id="THH36734.1"/>
    </source>
</evidence>
<evidence type="ECO:0000256" key="2">
    <source>
        <dbReference type="ARBA" id="ARBA00022475"/>
    </source>
</evidence>
<keyword evidence="6 7" id="KW-0012">Acyltransferase</keyword>
<dbReference type="Pfam" id="PF03279">
    <property type="entry name" value="Lip_A_acyltrans"/>
    <property type="match status" value="1"/>
</dbReference>
<dbReference type="EMBL" id="SRKY01000002">
    <property type="protein sequence ID" value="THH36734.1"/>
    <property type="molecule type" value="Genomic_DNA"/>
</dbReference>
<keyword evidence="2" id="KW-1003">Cell membrane</keyword>
<evidence type="ECO:0000256" key="5">
    <source>
        <dbReference type="ARBA" id="ARBA00023136"/>
    </source>
</evidence>
<keyword evidence="4 7" id="KW-0808">Transferase</keyword>
<dbReference type="GO" id="GO:0005886">
    <property type="term" value="C:plasma membrane"/>
    <property type="evidence" value="ECO:0007669"/>
    <property type="project" value="UniProtKB-SubCell"/>
</dbReference>
<sequence length="286" mass="32308">MEQAEGSWSDWLADRSLRTVIGAARCLPYESRVRSFGKLVEQGIAPMIGYRKRAEEQLSLIYPERSDEWRQRTAARVCNNFGRTFIENYSPAGFAKAVERSVVSGEGLAHLKAANGRPVLFITGHFGNHEAPRMALTQRGYRIGGLYRPMSNPYVEAHYKQTMLSMSGDVFAQGRRGTMQFVRMLRDGGMGTLLFDVRATAFPRMDFLGHPAHTATSAADIALKLEALVIPYFATRTADGVTFDIAIEAPVPLTDQATMMREMTARLETRIRANPEQWFWVHRRWN</sequence>
<dbReference type="GO" id="GO:0016746">
    <property type="term" value="F:acyltransferase activity"/>
    <property type="evidence" value="ECO:0007669"/>
    <property type="project" value="UniProtKB-KW"/>
</dbReference>